<dbReference type="PROSITE" id="PS00136">
    <property type="entry name" value="SUBTILASE_ASP"/>
    <property type="match status" value="1"/>
</dbReference>
<dbReference type="GO" id="GO:0006508">
    <property type="term" value="P:proteolysis"/>
    <property type="evidence" value="ECO:0007669"/>
    <property type="project" value="UniProtKB-KW"/>
</dbReference>
<dbReference type="PROSITE" id="PS51257">
    <property type="entry name" value="PROKAR_LIPOPROTEIN"/>
    <property type="match status" value="1"/>
</dbReference>
<dbReference type="Proteomes" id="UP000177701">
    <property type="component" value="Unassembled WGS sequence"/>
</dbReference>
<dbReference type="PANTHER" id="PTHR43806:SF11">
    <property type="entry name" value="CEREVISIN-RELATED"/>
    <property type="match status" value="1"/>
</dbReference>
<proteinExistence type="inferred from homology"/>
<evidence type="ECO:0000256" key="4">
    <source>
        <dbReference type="ARBA" id="ARBA00022825"/>
    </source>
</evidence>
<dbReference type="EMBL" id="MEYH01000111">
    <property type="protein sequence ID" value="OGD13430.1"/>
    <property type="molecule type" value="Genomic_DNA"/>
</dbReference>
<dbReference type="InterPro" id="IPR050131">
    <property type="entry name" value="Peptidase_S8_subtilisin-like"/>
</dbReference>
<dbReference type="Gene3D" id="3.40.50.200">
    <property type="entry name" value="Peptidase S8/S53 domain"/>
    <property type="match status" value="1"/>
</dbReference>
<keyword evidence="4" id="KW-0720">Serine protease</keyword>
<feature type="domain" description="Peptidase S8/S53" evidence="6">
    <location>
        <begin position="141"/>
        <end position="184"/>
    </location>
</feature>
<evidence type="ECO:0000256" key="3">
    <source>
        <dbReference type="ARBA" id="ARBA00022801"/>
    </source>
</evidence>
<evidence type="ECO:0000256" key="1">
    <source>
        <dbReference type="ARBA" id="ARBA00011073"/>
    </source>
</evidence>
<evidence type="ECO:0000313" key="8">
    <source>
        <dbReference type="Proteomes" id="UP000177701"/>
    </source>
</evidence>
<dbReference type="PANTHER" id="PTHR43806">
    <property type="entry name" value="PEPTIDASE S8"/>
    <property type="match status" value="1"/>
</dbReference>
<dbReference type="AlphaFoldDB" id="A0A1F5A4F5"/>
<dbReference type="InterPro" id="IPR036852">
    <property type="entry name" value="Peptidase_S8/S53_dom_sf"/>
</dbReference>
<keyword evidence="2" id="KW-0645">Protease</keyword>
<dbReference type="Gene3D" id="3.30.70.80">
    <property type="entry name" value="Peptidase S8 propeptide/proteinase inhibitor I9"/>
    <property type="match status" value="1"/>
</dbReference>
<sequence>MKVKLIIISIILLLVAVFASGCLPVMEKLGLVNPANEEQLSQEKASSDGLVKVLIGFKEKPGSAEQAVVKGVGGKIKYTYNLVPAIAASIPEAAIEALKKNPNITDVELDIMVYALDAELDNSWGVKRIGAGIVHDSGNRGAGVKVAIIDTGIDYTHSDLNSNYKRGFDFVNSVDANEDGDYDDLGDTKDEDPMDDKGLALMWLVL</sequence>
<dbReference type="STRING" id="1797291.A2V47_06915"/>
<dbReference type="InterPro" id="IPR000209">
    <property type="entry name" value="Peptidase_S8/S53_dom"/>
</dbReference>
<dbReference type="InterPro" id="IPR037045">
    <property type="entry name" value="S8pro/Inhibitor_I9_sf"/>
</dbReference>
<evidence type="ECO:0000256" key="5">
    <source>
        <dbReference type="PROSITE-ProRule" id="PRU01240"/>
    </source>
</evidence>
<dbReference type="InterPro" id="IPR023827">
    <property type="entry name" value="Peptidase_S8_Asp-AS"/>
</dbReference>
<comment type="caution">
    <text evidence="5">Lacks conserved residue(s) required for the propagation of feature annotation.</text>
</comment>
<evidence type="ECO:0000259" key="6">
    <source>
        <dbReference type="Pfam" id="PF00082"/>
    </source>
</evidence>
<protein>
    <recommendedName>
        <fullName evidence="6">Peptidase S8/S53 domain-containing protein</fullName>
    </recommendedName>
</protein>
<dbReference type="SUPFAM" id="SSF52743">
    <property type="entry name" value="Subtilisin-like"/>
    <property type="match status" value="1"/>
</dbReference>
<organism evidence="7 8">
    <name type="scientific">Candidatus Sediminicultor quintus</name>
    <dbReference type="NCBI Taxonomy" id="1797291"/>
    <lineage>
        <taxon>Bacteria</taxon>
        <taxon>Pseudomonadati</taxon>
        <taxon>Atribacterota</taxon>
        <taxon>Candidatus Phoenicimicrobiia</taxon>
        <taxon>Candidatus Pheonicimicrobiales</taxon>
        <taxon>Candidatus Phoenicimicrobiaceae</taxon>
        <taxon>Candidatus Sediminicultor</taxon>
    </lineage>
</organism>
<comment type="caution">
    <text evidence="7">The sequence shown here is derived from an EMBL/GenBank/DDBJ whole genome shotgun (WGS) entry which is preliminary data.</text>
</comment>
<dbReference type="PROSITE" id="PS51892">
    <property type="entry name" value="SUBTILASE"/>
    <property type="match status" value="1"/>
</dbReference>
<keyword evidence="3" id="KW-0378">Hydrolase</keyword>
<dbReference type="GO" id="GO:0004252">
    <property type="term" value="F:serine-type endopeptidase activity"/>
    <property type="evidence" value="ECO:0007669"/>
    <property type="project" value="InterPro"/>
</dbReference>
<evidence type="ECO:0000256" key="2">
    <source>
        <dbReference type="ARBA" id="ARBA00022670"/>
    </source>
</evidence>
<dbReference type="Pfam" id="PF00082">
    <property type="entry name" value="Peptidase_S8"/>
    <property type="match status" value="1"/>
</dbReference>
<reference evidence="7 8" key="1">
    <citation type="journal article" date="2016" name="Nat. Commun.">
        <title>Thousands of microbial genomes shed light on interconnected biogeochemical processes in an aquifer system.</title>
        <authorList>
            <person name="Anantharaman K."/>
            <person name="Brown C.T."/>
            <person name="Hug L.A."/>
            <person name="Sharon I."/>
            <person name="Castelle C.J."/>
            <person name="Probst A.J."/>
            <person name="Thomas B.C."/>
            <person name="Singh A."/>
            <person name="Wilkins M.J."/>
            <person name="Karaoz U."/>
            <person name="Brodie E.L."/>
            <person name="Williams K.H."/>
            <person name="Hubbard S.S."/>
            <person name="Banfield J.F."/>
        </authorList>
    </citation>
    <scope>NUCLEOTIDE SEQUENCE [LARGE SCALE GENOMIC DNA]</scope>
</reference>
<name>A0A1F5A4F5_9BACT</name>
<accession>A0A1F5A4F5</accession>
<gene>
    <name evidence="7" type="ORF">A2V47_06915</name>
</gene>
<evidence type="ECO:0000313" key="7">
    <source>
        <dbReference type="EMBL" id="OGD13430.1"/>
    </source>
</evidence>
<comment type="similarity">
    <text evidence="1 5">Belongs to the peptidase S8 family.</text>
</comment>